<evidence type="ECO:0000256" key="2">
    <source>
        <dbReference type="ARBA" id="ARBA00022801"/>
    </source>
</evidence>
<accession>A0ABR3LXR9</accession>
<evidence type="ECO:0000256" key="3">
    <source>
        <dbReference type="ARBA" id="ARBA00022912"/>
    </source>
</evidence>
<keyword evidence="3 4" id="KW-0904">Protein phosphatase</keyword>
<gene>
    <name evidence="7" type="ORF">QQF64_012640</name>
</gene>
<evidence type="ECO:0000259" key="6">
    <source>
        <dbReference type="PROSITE" id="PS51746"/>
    </source>
</evidence>
<dbReference type="EMBL" id="JAYMGO010000018">
    <property type="protein sequence ID" value="KAL1257095.1"/>
    <property type="molecule type" value="Genomic_DNA"/>
</dbReference>
<evidence type="ECO:0000256" key="5">
    <source>
        <dbReference type="SAM" id="MobiDB-lite"/>
    </source>
</evidence>
<dbReference type="InterPro" id="IPR000222">
    <property type="entry name" value="PP2C_BS"/>
</dbReference>
<dbReference type="CDD" id="cd00143">
    <property type="entry name" value="PP2Cc"/>
    <property type="match status" value="1"/>
</dbReference>
<evidence type="ECO:0000256" key="4">
    <source>
        <dbReference type="RuleBase" id="RU003465"/>
    </source>
</evidence>
<dbReference type="PROSITE" id="PS01032">
    <property type="entry name" value="PPM_1"/>
    <property type="match status" value="1"/>
</dbReference>
<dbReference type="InterPro" id="IPR036457">
    <property type="entry name" value="PPM-type-like_dom_sf"/>
</dbReference>
<keyword evidence="8" id="KW-1185">Reference proteome</keyword>
<sequence length="523" mass="58327">MFATCDDGTEKQKKIIQRAFPDAGVVDCFNHCIQAVMSGYLRSRLLLYTGGRHLTSFLAPSQYVLPDKLFRTRLLPSQARSFSSRSGRSDGISGQEGENTLRAPRHEMDFQLSRLQINAVLRANEQSIRIPEFDGRGGPSPVLRFESNQLSANTPLEDRRSSASCLQTRGMLFGVFDGHGGHACAQAVSERLPYYIAVSMMSESVLEDLEAAMETLRPVPPILQWYKHHNDYNYRESAALYVNHLRVYWQELLASEEHGDGMRPTDALTYAFQRLDTDLSLEAQVPLANDLMRSTAIQAAFAGCTACVAHVGPEGVHVANAGDCRAVLGVQEHDGSWSALPLTQDHNAANVAEVERVWRQHPASERQTIIVDDRTARGPDAAACVWRQATPEVTYHRLRPQDRFLILASDGLWDEMTNDEAVRLVAEHLTGIHLQAPVSASQLNLGQMHQLLLRRRARATPALDLNGATHLIRHALGTNEYGEMDQERLATMLALPSDLARMYRDDITVTVIYFNPNFNKTAN</sequence>
<comment type="similarity">
    <text evidence="4">Belongs to the PP2C family.</text>
</comment>
<protein>
    <recommendedName>
        <fullName evidence="6">PPM-type phosphatase domain-containing protein</fullName>
    </recommendedName>
</protein>
<keyword evidence="1" id="KW-0479">Metal-binding</keyword>
<evidence type="ECO:0000313" key="7">
    <source>
        <dbReference type="EMBL" id="KAL1257095.1"/>
    </source>
</evidence>
<dbReference type="Pfam" id="PF00481">
    <property type="entry name" value="PP2C"/>
    <property type="match status" value="1"/>
</dbReference>
<dbReference type="InterPro" id="IPR015655">
    <property type="entry name" value="PP2C"/>
</dbReference>
<name>A0ABR3LXR9_9TELE</name>
<keyword evidence="2 4" id="KW-0378">Hydrolase</keyword>
<dbReference type="PROSITE" id="PS51746">
    <property type="entry name" value="PPM_2"/>
    <property type="match status" value="1"/>
</dbReference>
<feature type="compositionally biased region" description="Low complexity" evidence="5">
    <location>
        <begin position="81"/>
        <end position="93"/>
    </location>
</feature>
<dbReference type="PANTHER" id="PTHR13832">
    <property type="entry name" value="PROTEIN PHOSPHATASE 2C"/>
    <property type="match status" value="1"/>
</dbReference>
<reference evidence="7 8" key="1">
    <citation type="submission" date="2023-09" db="EMBL/GenBank/DDBJ databases">
        <authorList>
            <person name="Wang M."/>
        </authorList>
    </citation>
    <scope>NUCLEOTIDE SEQUENCE [LARGE SCALE GENOMIC DNA]</scope>
    <source>
        <strain evidence="7">GT-2023</strain>
        <tissue evidence="7">Liver</tissue>
    </source>
</reference>
<organism evidence="7 8">
    <name type="scientific">Cirrhinus molitorella</name>
    <name type="common">mud carp</name>
    <dbReference type="NCBI Taxonomy" id="172907"/>
    <lineage>
        <taxon>Eukaryota</taxon>
        <taxon>Metazoa</taxon>
        <taxon>Chordata</taxon>
        <taxon>Craniata</taxon>
        <taxon>Vertebrata</taxon>
        <taxon>Euteleostomi</taxon>
        <taxon>Actinopterygii</taxon>
        <taxon>Neopterygii</taxon>
        <taxon>Teleostei</taxon>
        <taxon>Ostariophysi</taxon>
        <taxon>Cypriniformes</taxon>
        <taxon>Cyprinidae</taxon>
        <taxon>Labeoninae</taxon>
        <taxon>Labeonini</taxon>
        <taxon>Cirrhinus</taxon>
    </lineage>
</organism>
<comment type="caution">
    <text evidence="7">The sequence shown here is derived from an EMBL/GenBank/DDBJ whole genome shotgun (WGS) entry which is preliminary data.</text>
</comment>
<evidence type="ECO:0000313" key="8">
    <source>
        <dbReference type="Proteomes" id="UP001558613"/>
    </source>
</evidence>
<dbReference type="InterPro" id="IPR001932">
    <property type="entry name" value="PPM-type_phosphatase-like_dom"/>
</dbReference>
<dbReference type="Gene3D" id="3.60.40.10">
    <property type="entry name" value="PPM-type phosphatase domain"/>
    <property type="match status" value="1"/>
</dbReference>
<dbReference type="Proteomes" id="UP001558613">
    <property type="component" value="Unassembled WGS sequence"/>
</dbReference>
<feature type="domain" description="PPM-type phosphatase" evidence="6">
    <location>
        <begin position="142"/>
        <end position="514"/>
    </location>
</feature>
<dbReference type="SUPFAM" id="SSF81606">
    <property type="entry name" value="PP2C-like"/>
    <property type="match status" value="1"/>
</dbReference>
<evidence type="ECO:0000256" key="1">
    <source>
        <dbReference type="ARBA" id="ARBA00022723"/>
    </source>
</evidence>
<feature type="region of interest" description="Disordered" evidence="5">
    <location>
        <begin position="81"/>
        <end position="103"/>
    </location>
</feature>
<dbReference type="SMART" id="SM00332">
    <property type="entry name" value="PP2Cc"/>
    <property type="match status" value="1"/>
</dbReference>
<proteinExistence type="inferred from homology"/>
<dbReference type="PANTHER" id="PTHR13832:SF343">
    <property type="entry name" value="[PYRUVATE DEHYDROGENASE [ACETYL-TRANSFERRING]]-PHOSPHATASE 2, MITOCHONDRIAL"/>
    <property type="match status" value="1"/>
</dbReference>